<comment type="caution">
    <text evidence="1">The sequence shown here is derived from an EMBL/GenBank/DDBJ whole genome shotgun (WGS) entry which is preliminary data.</text>
</comment>
<dbReference type="Proteomes" id="UP000680206">
    <property type="component" value="Unassembled WGS sequence"/>
</dbReference>
<dbReference type="RefSeq" id="WP_208250261.1">
    <property type="nucleotide sequence ID" value="NZ_JAGEPF010000032.1"/>
</dbReference>
<dbReference type="EMBL" id="JAGEPF010000032">
    <property type="protein sequence ID" value="MBO2464038.1"/>
    <property type="molecule type" value="Genomic_DNA"/>
</dbReference>
<sequence length="185" mass="20104">MLTSKDHARINELLDQLAGVFDVESRDSLLRGFRRLQNSVGTGMDCTEDARSLAGSLRSTAALVDALRQVTCPATSACGCSESARIVVSGVTVAGHQAACQHSEPCIYHWRAGEHLALGTLADYARAWEVSAYDDSRAELGTELRTAHEAYMLSIESRGADDQDYMHYRLAVGNESVEVRIDGRA</sequence>
<accession>A0ABS3S4W8</accession>
<proteinExistence type="predicted"/>
<protein>
    <submittedName>
        <fullName evidence="1">Uncharacterized protein</fullName>
    </submittedName>
</protein>
<gene>
    <name evidence="1" type="ORF">J4709_41360</name>
</gene>
<evidence type="ECO:0000313" key="2">
    <source>
        <dbReference type="Proteomes" id="UP000680206"/>
    </source>
</evidence>
<name>A0ABS3S4W8_9ACTN</name>
<evidence type="ECO:0000313" key="1">
    <source>
        <dbReference type="EMBL" id="MBO2464038.1"/>
    </source>
</evidence>
<organism evidence="1 2">
    <name type="scientific">Actinomadura violacea</name>
    <dbReference type="NCBI Taxonomy" id="2819934"/>
    <lineage>
        <taxon>Bacteria</taxon>
        <taxon>Bacillati</taxon>
        <taxon>Actinomycetota</taxon>
        <taxon>Actinomycetes</taxon>
        <taxon>Streptosporangiales</taxon>
        <taxon>Thermomonosporaceae</taxon>
        <taxon>Actinomadura</taxon>
    </lineage>
</organism>
<reference evidence="1 2" key="1">
    <citation type="submission" date="2021-03" db="EMBL/GenBank/DDBJ databases">
        <title>Actinomadura violae sp. nov., isolated from lichen in Thailand.</title>
        <authorList>
            <person name="Kanchanasin P."/>
            <person name="Saeng-In P."/>
            <person name="Phongsopitanun W."/>
            <person name="Yuki M."/>
            <person name="Kudo T."/>
            <person name="Ohkuma M."/>
            <person name="Tanasupawat S."/>
        </authorList>
    </citation>
    <scope>NUCLEOTIDE SEQUENCE [LARGE SCALE GENOMIC DNA]</scope>
    <source>
        <strain evidence="1 2">LCR2-06</strain>
    </source>
</reference>
<keyword evidence="2" id="KW-1185">Reference proteome</keyword>